<evidence type="ECO:0000256" key="4">
    <source>
        <dbReference type="ARBA" id="ARBA00017099"/>
    </source>
</evidence>
<dbReference type="InterPro" id="IPR029903">
    <property type="entry name" value="RmlD-like-bd"/>
</dbReference>
<name>A0A7X3MS99_9HYPH</name>
<evidence type="ECO:0000313" key="9">
    <source>
        <dbReference type="Proteomes" id="UP000436483"/>
    </source>
</evidence>
<evidence type="ECO:0000256" key="2">
    <source>
        <dbReference type="ARBA" id="ARBA00010944"/>
    </source>
</evidence>
<evidence type="ECO:0000256" key="5">
    <source>
        <dbReference type="ARBA" id="ARBA00048200"/>
    </source>
</evidence>
<evidence type="ECO:0000259" key="7">
    <source>
        <dbReference type="Pfam" id="PF04321"/>
    </source>
</evidence>
<dbReference type="GO" id="GO:0008831">
    <property type="term" value="F:dTDP-4-dehydrorhamnose reductase activity"/>
    <property type="evidence" value="ECO:0007669"/>
    <property type="project" value="UniProtKB-EC"/>
</dbReference>
<dbReference type="Pfam" id="PF00232">
    <property type="entry name" value="Glyco_hydro_1"/>
    <property type="match status" value="1"/>
</dbReference>
<feature type="domain" description="RmlD-like substrate binding" evidence="7">
    <location>
        <begin position="457"/>
        <end position="685"/>
    </location>
</feature>
<dbReference type="GO" id="GO:0004553">
    <property type="term" value="F:hydrolase activity, hydrolyzing O-glycosyl compounds"/>
    <property type="evidence" value="ECO:0007669"/>
    <property type="project" value="InterPro"/>
</dbReference>
<keyword evidence="6" id="KW-0560">Oxidoreductase</keyword>
<dbReference type="Gene3D" id="3.90.25.10">
    <property type="entry name" value="UDP-galactose 4-epimerase, domain 1"/>
    <property type="match status" value="1"/>
</dbReference>
<dbReference type="InterPro" id="IPR005913">
    <property type="entry name" value="dTDP_dehydrorham_reduct"/>
</dbReference>
<organism evidence="8 9">
    <name type="scientific">Microvirga makkahensis</name>
    <dbReference type="NCBI Taxonomy" id="1128670"/>
    <lineage>
        <taxon>Bacteria</taxon>
        <taxon>Pseudomonadati</taxon>
        <taxon>Pseudomonadota</taxon>
        <taxon>Alphaproteobacteria</taxon>
        <taxon>Hyphomicrobiales</taxon>
        <taxon>Methylobacteriaceae</taxon>
        <taxon>Microvirga</taxon>
    </lineage>
</organism>
<dbReference type="GO" id="GO:0019305">
    <property type="term" value="P:dTDP-rhamnose biosynthetic process"/>
    <property type="evidence" value="ECO:0007669"/>
    <property type="project" value="UniProtKB-UniPathway"/>
</dbReference>
<dbReference type="OrthoDB" id="9803892at2"/>
<keyword evidence="9" id="KW-1185">Reference proteome</keyword>
<evidence type="ECO:0000313" key="8">
    <source>
        <dbReference type="EMBL" id="MXQ12308.1"/>
    </source>
</evidence>
<dbReference type="EC" id="1.1.1.133" evidence="3 6"/>
<dbReference type="Proteomes" id="UP000436483">
    <property type="component" value="Unassembled WGS sequence"/>
</dbReference>
<protein>
    <recommendedName>
        <fullName evidence="4 6">dTDP-4-dehydrorhamnose reductase</fullName>
        <ecNumber evidence="3 6">1.1.1.133</ecNumber>
    </recommendedName>
</protein>
<dbReference type="InterPro" id="IPR036291">
    <property type="entry name" value="NAD(P)-bd_dom_sf"/>
</dbReference>
<comment type="catalytic activity">
    <reaction evidence="5 6">
        <text>dTDP-beta-L-rhamnose + NADP(+) = dTDP-4-dehydro-beta-L-rhamnose + NADPH + H(+)</text>
        <dbReference type="Rhea" id="RHEA:21796"/>
        <dbReference type="ChEBI" id="CHEBI:15378"/>
        <dbReference type="ChEBI" id="CHEBI:57510"/>
        <dbReference type="ChEBI" id="CHEBI:57783"/>
        <dbReference type="ChEBI" id="CHEBI:58349"/>
        <dbReference type="ChEBI" id="CHEBI:62830"/>
        <dbReference type="EC" id="1.1.1.133"/>
    </reaction>
</comment>
<dbReference type="EMBL" id="WURB01000008">
    <property type="protein sequence ID" value="MXQ12308.1"/>
    <property type="molecule type" value="Genomic_DNA"/>
</dbReference>
<dbReference type="InterPro" id="IPR017853">
    <property type="entry name" value="GH"/>
</dbReference>
<dbReference type="PANTHER" id="PTHR10491">
    <property type="entry name" value="DTDP-4-DEHYDRORHAMNOSE REDUCTASE"/>
    <property type="match status" value="1"/>
</dbReference>
<dbReference type="GO" id="GO:0005829">
    <property type="term" value="C:cytosol"/>
    <property type="evidence" value="ECO:0007669"/>
    <property type="project" value="TreeGrafter"/>
</dbReference>
<comment type="caution">
    <text evidence="8">The sequence shown here is derived from an EMBL/GenBank/DDBJ whole genome shotgun (WGS) entry which is preliminary data.</text>
</comment>
<keyword evidence="6" id="KW-0521">NADP</keyword>
<evidence type="ECO:0000256" key="3">
    <source>
        <dbReference type="ARBA" id="ARBA00012929"/>
    </source>
</evidence>
<dbReference type="AlphaFoldDB" id="A0A7X3MS99"/>
<dbReference type="UniPathway" id="UPA00124"/>
<comment type="similarity">
    <text evidence="2 6">Belongs to the dTDP-4-dehydrorhamnose reductase family.</text>
</comment>
<proteinExistence type="inferred from homology"/>
<reference evidence="8 9" key="2">
    <citation type="submission" date="2020-01" db="EMBL/GenBank/DDBJ databases">
        <title>Microvirga sp. nov., an arsenate reduction bacterium isolated from Tibet hotspring sediments.</title>
        <authorList>
            <person name="Xian W.-D."/>
            <person name="Li W.-J."/>
        </authorList>
    </citation>
    <scope>NUCLEOTIDE SEQUENCE [LARGE SCALE GENOMIC DNA]</scope>
    <source>
        <strain evidence="8 9">KCTC 23863</strain>
    </source>
</reference>
<sequence>MILVMPASGPLELWGGVECTVVQIGNGFRNQVEETGHLQRLSDLDAIAGLGIRTLRYPVVWESIAPDHPDICDWSWTDERFSRLRELGIRPIAGLVHHGSGPRYTSLIDPEFPNLLARHAERVAERYPWVDMFTPVNEPLTTARFSGLYGHWHPHGRDYATFLRCLVTECRATVLAMRAIRRITPHAQLVQTEDMGKVFSTPHLSYQADLENQRRWLSLDLLFGRVDRSHPWHEICLRHGIKEEELDFFLEGDGAPDIIGINHYPTSERYLDEATDRYPECFHGGNHLHPLNGATRIDHYADVEALRMDIPSEELGFKARLAEVWDRYRHPIAVTEAHHGSTREEQVRWLMEVWQGVQELRETGHDIRAVTIWSLLGAVDWNSLLVARNGFYEPGAFDIRGPNPRRTAIGRAAESLARTGTFEHPVLDQRGWWRRDGRHYHPPARKVAASAPASRPILIAGATGTLGRAFARLCDQRGLDCVLLTRGEMDITDPTSVDAALARHRPWAVINAAGYVRVSDAARERDLCFKANAAGAEAVAQACARLGLPVVAFSSDRVFDGSLGRPYLENDPVCPACVYGESKAEAERRVAGIHPEALVIRTSAFFGPWDKANFVYQVLSDLEAGRTIKPSAGVVSPTYVPDLVHAVLDLLGDGEHGVWHLANQGMTSWSELAERVAAEAGFSWRAGPRAVEEIPRMTALSSERGLIMPSFESAVSRYFSECQVDWKAQRFLDAAE</sequence>
<comment type="function">
    <text evidence="6">Catalyzes the reduction of dTDP-6-deoxy-L-lyxo-4-hexulose to yield dTDP-L-rhamnose.</text>
</comment>
<dbReference type="Gene3D" id="3.20.20.80">
    <property type="entry name" value="Glycosidases"/>
    <property type="match status" value="1"/>
</dbReference>
<dbReference type="SUPFAM" id="SSF51735">
    <property type="entry name" value="NAD(P)-binding Rossmann-fold domains"/>
    <property type="match status" value="1"/>
</dbReference>
<accession>A0A7X3MS99</accession>
<evidence type="ECO:0000256" key="1">
    <source>
        <dbReference type="ARBA" id="ARBA00004781"/>
    </source>
</evidence>
<comment type="pathway">
    <text evidence="1 6">Carbohydrate biosynthesis; dTDP-L-rhamnose biosynthesis.</text>
</comment>
<dbReference type="InterPro" id="IPR001360">
    <property type="entry name" value="Glyco_hydro_1"/>
</dbReference>
<evidence type="ECO:0000256" key="6">
    <source>
        <dbReference type="RuleBase" id="RU364082"/>
    </source>
</evidence>
<gene>
    <name evidence="8" type="ORF">GR328_12715</name>
</gene>
<comment type="cofactor">
    <cofactor evidence="6">
        <name>Mg(2+)</name>
        <dbReference type="ChEBI" id="CHEBI:18420"/>
    </cofactor>
    <text evidence="6">Binds 1 Mg(2+) ion per monomer.</text>
</comment>
<dbReference type="SUPFAM" id="SSF51445">
    <property type="entry name" value="(Trans)glycosidases"/>
    <property type="match status" value="1"/>
</dbReference>
<dbReference type="GO" id="GO:0005975">
    <property type="term" value="P:carbohydrate metabolic process"/>
    <property type="evidence" value="ECO:0007669"/>
    <property type="project" value="InterPro"/>
</dbReference>
<dbReference type="Pfam" id="PF04321">
    <property type="entry name" value="RmlD_sub_bind"/>
    <property type="match status" value="1"/>
</dbReference>
<reference evidence="8 9" key="1">
    <citation type="submission" date="2019-12" db="EMBL/GenBank/DDBJ databases">
        <authorList>
            <person name="Yuan C.-G."/>
        </authorList>
    </citation>
    <scope>NUCLEOTIDE SEQUENCE [LARGE SCALE GENOMIC DNA]</scope>
    <source>
        <strain evidence="8 9">KCTC 23863</strain>
    </source>
</reference>
<dbReference type="PANTHER" id="PTHR10491:SF4">
    <property type="entry name" value="METHIONINE ADENOSYLTRANSFERASE 2 SUBUNIT BETA"/>
    <property type="match status" value="1"/>
</dbReference>
<dbReference type="Gene3D" id="3.40.50.720">
    <property type="entry name" value="NAD(P)-binding Rossmann-like Domain"/>
    <property type="match status" value="1"/>
</dbReference>